<dbReference type="RefSeq" id="WP_148976354.1">
    <property type="nucleotide sequence ID" value="NZ_JBNIKT010000025.1"/>
</dbReference>
<feature type="domain" description="ACT" evidence="4">
    <location>
        <begin position="139"/>
        <end position="213"/>
    </location>
</feature>
<proteinExistence type="predicted"/>
<evidence type="ECO:0000259" key="4">
    <source>
        <dbReference type="PROSITE" id="PS51671"/>
    </source>
</evidence>
<reference evidence="5 6" key="1">
    <citation type="submission" date="2019-08" db="EMBL/GenBank/DDBJ databases">
        <title>Bacillus genomes from the desert of Cuatro Cienegas, Coahuila.</title>
        <authorList>
            <person name="Olmedo-Alvarez G."/>
        </authorList>
    </citation>
    <scope>NUCLEOTIDE SEQUENCE [LARGE SCALE GENOMIC DNA]</scope>
    <source>
        <strain evidence="5 6">CH446_14T</strain>
    </source>
</reference>
<dbReference type="PANTHER" id="PTHR43080">
    <property type="entry name" value="CBS DOMAIN-CONTAINING PROTEIN CBSX3, MITOCHONDRIAL"/>
    <property type="match status" value="1"/>
</dbReference>
<dbReference type="PANTHER" id="PTHR43080:SF2">
    <property type="entry name" value="CBS DOMAIN-CONTAINING PROTEIN"/>
    <property type="match status" value="1"/>
</dbReference>
<dbReference type="Pfam" id="PF01842">
    <property type="entry name" value="ACT"/>
    <property type="match status" value="1"/>
</dbReference>
<keyword evidence="1 2" id="KW-0129">CBS domain</keyword>
<dbReference type="Gene3D" id="3.30.70.260">
    <property type="match status" value="1"/>
</dbReference>
<evidence type="ECO:0000259" key="3">
    <source>
        <dbReference type="PROSITE" id="PS51371"/>
    </source>
</evidence>
<evidence type="ECO:0000256" key="2">
    <source>
        <dbReference type="PROSITE-ProRule" id="PRU00703"/>
    </source>
</evidence>
<dbReference type="CDD" id="cd04584">
    <property type="entry name" value="CBS_pair_AcuB_like"/>
    <property type="match status" value="1"/>
</dbReference>
<dbReference type="Gene3D" id="3.10.580.10">
    <property type="entry name" value="CBS-domain"/>
    <property type="match status" value="1"/>
</dbReference>
<name>A0A5D4R5P9_9BACI</name>
<comment type="caution">
    <text evidence="5">The sequence shown here is derived from an EMBL/GenBank/DDBJ whole genome shotgun (WGS) entry which is preliminary data.</text>
</comment>
<organism evidence="5 6">
    <name type="scientific">Bacillus infantis</name>
    <dbReference type="NCBI Taxonomy" id="324767"/>
    <lineage>
        <taxon>Bacteria</taxon>
        <taxon>Bacillati</taxon>
        <taxon>Bacillota</taxon>
        <taxon>Bacilli</taxon>
        <taxon>Bacillales</taxon>
        <taxon>Bacillaceae</taxon>
        <taxon>Bacillus</taxon>
    </lineage>
</organism>
<dbReference type="InterPro" id="IPR046342">
    <property type="entry name" value="CBS_dom_sf"/>
</dbReference>
<dbReference type="InterPro" id="IPR002912">
    <property type="entry name" value="ACT_dom"/>
</dbReference>
<dbReference type="SMART" id="SM00116">
    <property type="entry name" value="CBS"/>
    <property type="match status" value="2"/>
</dbReference>
<evidence type="ECO:0000256" key="1">
    <source>
        <dbReference type="ARBA" id="ARBA00023122"/>
    </source>
</evidence>
<feature type="domain" description="CBS" evidence="3">
    <location>
        <begin position="7"/>
        <end position="65"/>
    </location>
</feature>
<dbReference type="Proteomes" id="UP000322139">
    <property type="component" value="Unassembled WGS sequence"/>
</dbReference>
<dbReference type="SUPFAM" id="SSF55021">
    <property type="entry name" value="ACT-like"/>
    <property type="match status" value="1"/>
</dbReference>
<dbReference type="AlphaFoldDB" id="A0A5D4R5P9"/>
<dbReference type="EMBL" id="VTER01000011">
    <property type="protein sequence ID" value="TYS45354.1"/>
    <property type="molecule type" value="Genomic_DNA"/>
</dbReference>
<dbReference type="PROSITE" id="PS51671">
    <property type="entry name" value="ACT"/>
    <property type="match status" value="1"/>
</dbReference>
<dbReference type="PROSITE" id="PS51371">
    <property type="entry name" value="CBS"/>
    <property type="match status" value="2"/>
</dbReference>
<dbReference type="Pfam" id="PF00571">
    <property type="entry name" value="CBS"/>
    <property type="match status" value="2"/>
</dbReference>
<protein>
    <submittedName>
        <fullName evidence="5">CBS domain-containing protein</fullName>
    </submittedName>
</protein>
<dbReference type="SUPFAM" id="SSF54631">
    <property type="entry name" value="CBS-domain pair"/>
    <property type="match status" value="1"/>
</dbReference>
<feature type="domain" description="CBS" evidence="3">
    <location>
        <begin position="78"/>
        <end position="136"/>
    </location>
</feature>
<dbReference type="InterPro" id="IPR045865">
    <property type="entry name" value="ACT-like_dom_sf"/>
</dbReference>
<evidence type="ECO:0000313" key="5">
    <source>
        <dbReference type="EMBL" id="TYS45354.1"/>
    </source>
</evidence>
<evidence type="ECO:0000313" key="6">
    <source>
        <dbReference type="Proteomes" id="UP000322139"/>
    </source>
</evidence>
<sequence>MIVEDIMKVDVAALSPDHSIAEALRLMNDRKIRHLPIIDSERRLVGIISDRDIRDAAPSIFQLDADRSELGKPLKAIMKTDIITGHPLDFAEEIAAVLYEHNIGCVPIVKEGTLVGIVTETDLLYTLVELTGANQPGSQIEVRVPNRAGVLSDLTEVFKDRNVNIQSVLVYSDKQDEQYKIIVLRVRTMNPQTLISDLKKAGHHVLWPNGQRMLP</sequence>
<gene>
    <name evidence="5" type="ORF">FZD51_19840</name>
</gene>
<dbReference type="CDD" id="cd04883">
    <property type="entry name" value="ACT_AcuB"/>
    <property type="match status" value="1"/>
</dbReference>
<dbReference type="InterPro" id="IPR051257">
    <property type="entry name" value="Diverse_CBS-Domain"/>
</dbReference>
<accession>A0A5D4R5P9</accession>
<dbReference type="InterPro" id="IPR000644">
    <property type="entry name" value="CBS_dom"/>
</dbReference>